<reference evidence="3" key="1">
    <citation type="submission" date="2016-06" db="EMBL/GenBank/DDBJ databases">
        <authorList>
            <person name="Varghese N."/>
            <person name="Submissions Spin"/>
        </authorList>
    </citation>
    <scope>NUCLEOTIDE SEQUENCE [LARGE SCALE GENOMIC DNA]</scope>
    <source>
        <strain evidence="3">DSM 44983</strain>
    </source>
</reference>
<name>A0A109IL39_9ACTN</name>
<dbReference type="SMART" id="SM00861">
    <property type="entry name" value="Transket_pyr"/>
    <property type="match status" value="1"/>
</dbReference>
<evidence type="ECO:0000259" key="1">
    <source>
        <dbReference type="SMART" id="SM00861"/>
    </source>
</evidence>
<evidence type="ECO:0000313" key="2">
    <source>
        <dbReference type="EMBL" id="SCG35698.1"/>
    </source>
</evidence>
<gene>
    <name evidence="2" type="ORF">GA0070623_0117</name>
</gene>
<proteinExistence type="predicted"/>
<dbReference type="EMBL" id="LT607752">
    <property type="protein sequence ID" value="SCG35698.1"/>
    <property type="molecule type" value="Genomic_DNA"/>
</dbReference>
<dbReference type="Proteomes" id="UP000198226">
    <property type="component" value="Chromosome I"/>
</dbReference>
<dbReference type="Pfam" id="PF02779">
    <property type="entry name" value="Transket_pyr"/>
    <property type="match status" value="1"/>
</dbReference>
<dbReference type="CDD" id="cd07033">
    <property type="entry name" value="TPP_PYR_DXS_TK_like"/>
    <property type="match status" value="1"/>
</dbReference>
<evidence type="ECO:0000313" key="3">
    <source>
        <dbReference type="Proteomes" id="UP000198226"/>
    </source>
</evidence>
<dbReference type="SUPFAM" id="SSF52922">
    <property type="entry name" value="TK C-terminal domain-like"/>
    <property type="match status" value="1"/>
</dbReference>
<dbReference type="SUPFAM" id="SSF52518">
    <property type="entry name" value="Thiamin diphosphate-binding fold (THDP-binding)"/>
    <property type="match status" value="1"/>
</dbReference>
<protein>
    <submittedName>
        <fullName evidence="2">Transketolase</fullName>
    </submittedName>
</protein>
<dbReference type="InterPro" id="IPR005475">
    <property type="entry name" value="Transketolase-like_Pyr-bd"/>
</dbReference>
<dbReference type="InterPro" id="IPR009014">
    <property type="entry name" value="Transketo_C/PFOR_II"/>
</dbReference>
<dbReference type="PANTHER" id="PTHR43825">
    <property type="entry name" value="PYRUVATE DEHYDROGENASE E1 COMPONENT"/>
    <property type="match status" value="1"/>
</dbReference>
<dbReference type="InterPro" id="IPR029061">
    <property type="entry name" value="THDP-binding"/>
</dbReference>
<dbReference type="InterPro" id="IPR033248">
    <property type="entry name" value="Transketolase_C"/>
</dbReference>
<dbReference type="InterPro" id="IPR051157">
    <property type="entry name" value="PDH/Transketolase"/>
</dbReference>
<dbReference type="Pfam" id="PF02780">
    <property type="entry name" value="Transketolase_C"/>
    <property type="match status" value="1"/>
</dbReference>
<dbReference type="PANTHER" id="PTHR43825:SF1">
    <property type="entry name" value="TRANSKETOLASE-LIKE PYRIMIDINE-BINDING DOMAIN-CONTAINING PROTEIN"/>
    <property type="match status" value="1"/>
</dbReference>
<dbReference type="Gene3D" id="3.40.50.920">
    <property type="match status" value="1"/>
</dbReference>
<accession>A0A109IL39</accession>
<dbReference type="RefSeq" id="WP_067307195.1">
    <property type="nucleotide sequence ID" value="NZ_JBEYAT010000021.1"/>
</dbReference>
<keyword evidence="3" id="KW-1185">Reference proteome</keyword>
<sequence>MTIQVDRKLMRSVFVDTVIESLATDPKLVLLTADISSWSFDEARVTYPDRVINVGIREQAMIGMAGGLALNGFRPVAHTYTPFLVERPFEQIKLDLGHQDVGAVLVSIGGSYDDLPRGRTHQAPGDVALFDTLPGWTVHVPGHEDEAEKLIRDAIAGDGRVYVRLSDKANAEAAPVLDGFTVLRQGSAGVVVAVGPVCDDVLAATATADVTVLYASTIRPFDHAGLRAAVAGAQPNVVVVEPYLRGTSAHEVAEALGDVPHRLRSHGVRRDEEVRAYGRATDHDRLHGLDAASLAESIGEFLR</sequence>
<dbReference type="AlphaFoldDB" id="A0A109IL39"/>
<organism evidence="2 3">
    <name type="scientific">Micromonospora rifamycinica</name>
    <dbReference type="NCBI Taxonomy" id="291594"/>
    <lineage>
        <taxon>Bacteria</taxon>
        <taxon>Bacillati</taxon>
        <taxon>Actinomycetota</taxon>
        <taxon>Actinomycetes</taxon>
        <taxon>Micromonosporales</taxon>
        <taxon>Micromonosporaceae</taxon>
        <taxon>Micromonospora</taxon>
    </lineage>
</organism>
<dbReference type="Gene3D" id="3.40.50.970">
    <property type="match status" value="1"/>
</dbReference>
<dbReference type="OrthoDB" id="8732661at2"/>
<feature type="domain" description="Transketolase-like pyrimidine-binding" evidence="1">
    <location>
        <begin position="8"/>
        <end position="173"/>
    </location>
</feature>
<dbReference type="GO" id="GO:0000287">
    <property type="term" value="F:magnesium ion binding"/>
    <property type="evidence" value="ECO:0007669"/>
    <property type="project" value="UniProtKB-ARBA"/>
</dbReference>